<sequence length="35" mass="3992">MSNFLEVGIVSTNQVTKVKQLNTKQLAEIQFDYGF</sequence>
<dbReference type="AlphaFoldDB" id="A0A518IL91"/>
<proteinExistence type="predicted"/>
<reference evidence="1 2" key="1">
    <citation type="submission" date="2019-03" db="EMBL/GenBank/DDBJ databases">
        <title>Deep-cultivation of Planctomycetes and their phenomic and genomic characterization uncovers novel biology.</title>
        <authorList>
            <person name="Wiegand S."/>
            <person name="Jogler M."/>
            <person name="Boedeker C."/>
            <person name="Pinto D."/>
            <person name="Vollmers J."/>
            <person name="Rivas-Marin E."/>
            <person name="Kohn T."/>
            <person name="Peeters S.H."/>
            <person name="Heuer A."/>
            <person name="Rast P."/>
            <person name="Oberbeckmann S."/>
            <person name="Bunk B."/>
            <person name="Jeske O."/>
            <person name="Meyerdierks A."/>
            <person name="Storesund J.E."/>
            <person name="Kallscheuer N."/>
            <person name="Luecker S."/>
            <person name="Lage O.M."/>
            <person name="Pohl T."/>
            <person name="Merkel B.J."/>
            <person name="Hornburger P."/>
            <person name="Mueller R.-W."/>
            <person name="Bruemmer F."/>
            <person name="Labrenz M."/>
            <person name="Spormann A.M."/>
            <person name="Op den Camp H."/>
            <person name="Overmann J."/>
            <person name="Amann R."/>
            <person name="Jetten M.S.M."/>
            <person name="Mascher T."/>
            <person name="Medema M.H."/>
            <person name="Devos D.P."/>
            <person name="Kaster A.-K."/>
            <person name="Ovreas L."/>
            <person name="Rohde M."/>
            <person name="Galperin M.Y."/>
            <person name="Jogler C."/>
        </authorList>
    </citation>
    <scope>NUCLEOTIDE SEQUENCE [LARGE SCALE GENOMIC DNA]</scope>
    <source>
        <strain evidence="1 2">Enr17</strain>
    </source>
</reference>
<dbReference type="Proteomes" id="UP000318313">
    <property type="component" value="Chromosome"/>
</dbReference>
<dbReference type="EMBL" id="CP037452">
    <property type="protein sequence ID" value="QDV53871.1"/>
    <property type="molecule type" value="Genomic_DNA"/>
</dbReference>
<gene>
    <name evidence="1" type="ORF">Enr17x_59540</name>
</gene>
<name>A0A518IL91_9PLAN</name>
<protein>
    <submittedName>
        <fullName evidence="1">Uncharacterized protein</fullName>
    </submittedName>
</protein>
<organism evidence="1 2">
    <name type="scientific">Gimesia fumaroli</name>
    <dbReference type="NCBI Taxonomy" id="2527976"/>
    <lineage>
        <taxon>Bacteria</taxon>
        <taxon>Pseudomonadati</taxon>
        <taxon>Planctomycetota</taxon>
        <taxon>Planctomycetia</taxon>
        <taxon>Planctomycetales</taxon>
        <taxon>Planctomycetaceae</taxon>
        <taxon>Gimesia</taxon>
    </lineage>
</organism>
<accession>A0A518IL91</accession>
<dbReference type="KEGG" id="gfm:Enr17x_59540"/>
<evidence type="ECO:0000313" key="2">
    <source>
        <dbReference type="Proteomes" id="UP000318313"/>
    </source>
</evidence>
<keyword evidence="2" id="KW-1185">Reference proteome</keyword>
<evidence type="ECO:0000313" key="1">
    <source>
        <dbReference type="EMBL" id="QDV53871.1"/>
    </source>
</evidence>